<evidence type="ECO:0000313" key="10">
    <source>
        <dbReference type="Proteomes" id="UP000199541"/>
    </source>
</evidence>
<reference evidence="9 10" key="2">
    <citation type="submission" date="2016-10" db="EMBL/GenBank/DDBJ databases">
        <authorList>
            <person name="Varghese N."/>
            <person name="Submissions S."/>
        </authorList>
    </citation>
    <scope>NUCLEOTIDE SEQUENCE [LARGE SCALE GENOMIC DNA]</scope>
    <source>
        <strain evidence="9 10">DSM 24802</strain>
    </source>
</reference>
<evidence type="ECO:0000313" key="8">
    <source>
        <dbReference type="EMBL" id="GHD98370.1"/>
    </source>
</evidence>
<evidence type="ECO:0000256" key="2">
    <source>
        <dbReference type="ARBA" id="ARBA00023136"/>
    </source>
</evidence>
<proteinExistence type="predicted"/>
<reference evidence="8" key="3">
    <citation type="submission" date="2023-06" db="EMBL/GenBank/DDBJ databases">
        <authorList>
            <person name="Sun Q."/>
            <person name="Zhou Y."/>
        </authorList>
    </citation>
    <scope>NUCLEOTIDE SEQUENCE</scope>
    <source>
        <strain evidence="8">CGMCC 1.10859</strain>
    </source>
</reference>
<comment type="subcellular location">
    <subcellularLocation>
        <location evidence="1">Cell outer membrane</location>
    </subcellularLocation>
</comment>
<dbReference type="GO" id="GO:0009279">
    <property type="term" value="C:cell outer membrane"/>
    <property type="evidence" value="ECO:0007669"/>
    <property type="project" value="UniProtKB-SubCell"/>
</dbReference>
<reference evidence="8" key="1">
    <citation type="journal article" date="2014" name="Int. J. Syst. Evol. Microbiol.">
        <title>Complete genome sequence of Corynebacterium casei LMG S-19264T (=DSM 44701T), isolated from a smear-ripened cheese.</title>
        <authorList>
            <consortium name="US DOE Joint Genome Institute (JGI-PGF)"/>
            <person name="Walter F."/>
            <person name="Albersmeier A."/>
            <person name="Kalinowski J."/>
            <person name="Ruckert C."/>
        </authorList>
    </citation>
    <scope>NUCLEOTIDE SEQUENCE</scope>
    <source>
        <strain evidence="8">CGMCC 1.10859</strain>
    </source>
</reference>
<feature type="signal peptide" evidence="6">
    <location>
        <begin position="1"/>
        <end position="20"/>
    </location>
</feature>
<dbReference type="PRINTS" id="PR01021">
    <property type="entry name" value="OMPADOMAIN"/>
</dbReference>
<feature type="region of interest" description="Disordered" evidence="5">
    <location>
        <begin position="297"/>
        <end position="319"/>
    </location>
</feature>
<evidence type="ECO:0000313" key="9">
    <source>
        <dbReference type="EMBL" id="SDW48580.1"/>
    </source>
</evidence>
<evidence type="ECO:0000256" key="1">
    <source>
        <dbReference type="ARBA" id="ARBA00004442"/>
    </source>
</evidence>
<dbReference type="PANTHER" id="PTHR30329">
    <property type="entry name" value="STATOR ELEMENT OF FLAGELLAR MOTOR COMPLEX"/>
    <property type="match status" value="1"/>
</dbReference>
<dbReference type="AlphaFoldDB" id="A0AAN4ZX68"/>
<dbReference type="Pfam" id="PF00691">
    <property type="entry name" value="OmpA"/>
    <property type="match status" value="1"/>
</dbReference>
<dbReference type="Gene3D" id="3.30.1330.60">
    <property type="entry name" value="OmpA-like domain"/>
    <property type="match status" value="1"/>
</dbReference>
<feature type="domain" description="OmpA-like" evidence="7">
    <location>
        <begin position="201"/>
        <end position="319"/>
    </location>
</feature>
<evidence type="ECO:0000256" key="5">
    <source>
        <dbReference type="SAM" id="MobiDB-lite"/>
    </source>
</evidence>
<dbReference type="RefSeq" id="WP_035842552.1">
    <property type="nucleotide sequence ID" value="NZ_BNAB01000001.1"/>
</dbReference>
<comment type="caution">
    <text evidence="8">The sequence shown here is derived from an EMBL/GenBank/DDBJ whole genome shotgun (WGS) entry which is preliminary data.</text>
</comment>
<evidence type="ECO:0000259" key="7">
    <source>
        <dbReference type="PROSITE" id="PS51123"/>
    </source>
</evidence>
<gene>
    <name evidence="8" type="ORF">GCM10008024_01610</name>
    <name evidence="9" type="ORF">SAMN05444006_10453</name>
</gene>
<evidence type="ECO:0000256" key="6">
    <source>
        <dbReference type="SAM" id="SignalP"/>
    </source>
</evidence>
<dbReference type="InterPro" id="IPR006665">
    <property type="entry name" value="OmpA-like"/>
</dbReference>
<feature type="region of interest" description="Disordered" evidence="5">
    <location>
        <begin position="172"/>
        <end position="195"/>
    </location>
</feature>
<dbReference type="EMBL" id="BNAB01000001">
    <property type="protein sequence ID" value="GHD98370.1"/>
    <property type="molecule type" value="Genomic_DNA"/>
</dbReference>
<dbReference type="EMBL" id="FNOB01000004">
    <property type="protein sequence ID" value="SDW48580.1"/>
    <property type="molecule type" value="Genomic_DNA"/>
</dbReference>
<dbReference type="InterPro" id="IPR006664">
    <property type="entry name" value="OMP_bac"/>
</dbReference>
<keyword evidence="2 4" id="KW-0472">Membrane</keyword>
<name>A0AAN4ZX68_9RHOB</name>
<dbReference type="InterPro" id="IPR050330">
    <property type="entry name" value="Bact_OuterMem_StrucFunc"/>
</dbReference>
<organism evidence="8 11">
    <name type="scientific">Allgaiera indica</name>
    <dbReference type="NCBI Taxonomy" id="765699"/>
    <lineage>
        <taxon>Bacteria</taxon>
        <taxon>Pseudomonadati</taxon>
        <taxon>Pseudomonadota</taxon>
        <taxon>Alphaproteobacteria</taxon>
        <taxon>Rhodobacterales</taxon>
        <taxon>Paracoccaceae</taxon>
        <taxon>Allgaiera</taxon>
    </lineage>
</organism>
<evidence type="ECO:0000313" key="11">
    <source>
        <dbReference type="Proteomes" id="UP000634647"/>
    </source>
</evidence>
<dbReference type="PROSITE" id="PS51123">
    <property type="entry name" value="OMPA_2"/>
    <property type="match status" value="1"/>
</dbReference>
<feature type="chain" id="PRO_5042815652" evidence="6">
    <location>
        <begin position="21"/>
        <end position="319"/>
    </location>
</feature>
<dbReference type="CDD" id="cd07185">
    <property type="entry name" value="OmpA_C-like"/>
    <property type="match status" value="1"/>
</dbReference>
<dbReference type="SUPFAM" id="SSF103088">
    <property type="entry name" value="OmpA-like"/>
    <property type="match status" value="1"/>
</dbReference>
<feature type="compositionally biased region" description="Basic and acidic residues" evidence="5">
    <location>
        <begin position="302"/>
        <end position="313"/>
    </location>
</feature>
<evidence type="ECO:0000256" key="3">
    <source>
        <dbReference type="ARBA" id="ARBA00023237"/>
    </source>
</evidence>
<dbReference type="Proteomes" id="UP000634647">
    <property type="component" value="Unassembled WGS sequence"/>
</dbReference>
<dbReference type="Proteomes" id="UP000199541">
    <property type="component" value="Unassembled WGS sequence"/>
</dbReference>
<keyword evidence="3" id="KW-0998">Cell outer membrane</keyword>
<feature type="compositionally biased region" description="Pro residues" evidence="5">
    <location>
        <begin position="181"/>
        <end position="195"/>
    </location>
</feature>
<dbReference type="PANTHER" id="PTHR30329:SF21">
    <property type="entry name" value="LIPOPROTEIN YIAD-RELATED"/>
    <property type="match status" value="1"/>
</dbReference>
<keyword evidence="10" id="KW-1185">Reference proteome</keyword>
<dbReference type="InterPro" id="IPR036737">
    <property type="entry name" value="OmpA-like_sf"/>
</dbReference>
<evidence type="ECO:0000256" key="4">
    <source>
        <dbReference type="PROSITE-ProRule" id="PRU00473"/>
    </source>
</evidence>
<protein>
    <submittedName>
        <fullName evidence="8">Membrane protein</fullName>
    </submittedName>
    <submittedName>
        <fullName evidence="9">OmpA-OmpF porin, OOP family</fullName>
    </submittedName>
</protein>
<accession>A0AAN4ZX68</accession>
<sequence length="319" mass="34182">MKAALALAGLLALAAPAGWALTLDLPAKAELRAEKSSVLGSYRFPVGPWKDGGFQAKRAEGPVLIRAWRVDQRDLTTLQVMADLRAQLETKRFTPLYECDTRACGGFDFRYHLQILPEPQMHVDLGDFRYLVTRRQADTGPQYVGLLVSRSAESRFVEVIRVGLPLPAAAKATAAKQSPPDAGPPPAAIPAPPPQDVAAGLAAGVAVPLDDLDFSSGSSDLAPGEYGSLRTIADYMKAHPDQHITLVGHTDTTGGLEPNLALSKKRAESVRDRLIKDYGVDPKKIAAAGVGYLAPRASNDTKAGRERNRRVEAMVDSGQ</sequence>
<keyword evidence="6" id="KW-0732">Signal</keyword>